<feature type="non-terminal residue" evidence="1">
    <location>
        <position position="1"/>
    </location>
</feature>
<feature type="non-terminal residue" evidence="1">
    <location>
        <position position="133"/>
    </location>
</feature>
<reference evidence="1" key="2">
    <citation type="submission" date="2014-07" db="EMBL/GenBank/DDBJ databases">
        <authorList>
            <person name="Hull J."/>
        </authorList>
    </citation>
    <scope>NUCLEOTIDE SEQUENCE</scope>
</reference>
<reference evidence="1" key="1">
    <citation type="journal article" date="2014" name="PLoS ONE">
        <title>Transcriptome-Based Identification of ABC Transporters in the Western Tarnished Plant Bug Lygus hesperus.</title>
        <authorList>
            <person name="Hull J.J."/>
            <person name="Chaney K."/>
            <person name="Geib S.M."/>
            <person name="Fabrick J.A."/>
            <person name="Brent C.S."/>
            <person name="Walsh D."/>
            <person name="Lavine L.C."/>
        </authorList>
    </citation>
    <scope>NUCLEOTIDE SEQUENCE</scope>
</reference>
<keyword evidence="1" id="KW-0240">DNA-directed RNA polymerase</keyword>
<gene>
    <name evidence="1" type="primary">rpoC_43</name>
    <name evidence="1" type="ORF">CM83_4001</name>
</gene>
<dbReference type="AlphaFoldDB" id="A0A0A9YPD0"/>
<organism evidence="1">
    <name type="scientific">Lygus hesperus</name>
    <name type="common">Western plant bug</name>
    <dbReference type="NCBI Taxonomy" id="30085"/>
    <lineage>
        <taxon>Eukaryota</taxon>
        <taxon>Metazoa</taxon>
        <taxon>Ecdysozoa</taxon>
        <taxon>Arthropoda</taxon>
        <taxon>Hexapoda</taxon>
        <taxon>Insecta</taxon>
        <taxon>Pterygota</taxon>
        <taxon>Neoptera</taxon>
        <taxon>Paraneoptera</taxon>
        <taxon>Hemiptera</taxon>
        <taxon>Heteroptera</taxon>
        <taxon>Panheteroptera</taxon>
        <taxon>Cimicomorpha</taxon>
        <taxon>Miridae</taxon>
        <taxon>Mirini</taxon>
        <taxon>Lygus</taxon>
    </lineage>
</organism>
<dbReference type="EMBL" id="GBHO01008702">
    <property type="protein sequence ID" value="JAG34902.1"/>
    <property type="molecule type" value="Transcribed_RNA"/>
</dbReference>
<keyword evidence="1" id="KW-0804">Transcription</keyword>
<name>A0A0A9YPD0_LYGHE</name>
<accession>A0A0A9YPD0</accession>
<sequence length="133" mass="15253">TFRLKTFVANRVAQITEATSTLSWHHVDSINNPADCASRGLTPSELLNHSTWWTGPCWLSQPEQQWPSSNLITEKLELPEVKPEVILHISSRDEPIQSSFIQDLITRFSSYDRLLRVVARILRLSNKAQHVSY</sequence>
<evidence type="ECO:0000313" key="1">
    <source>
        <dbReference type="EMBL" id="JAG34902.1"/>
    </source>
</evidence>
<proteinExistence type="predicted"/>
<dbReference type="GO" id="GO:0000428">
    <property type="term" value="C:DNA-directed RNA polymerase complex"/>
    <property type="evidence" value="ECO:0007669"/>
    <property type="project" value="UniProtKB-KW"/>
</dbReference>
<dbReference type="PANTHER" id="PTHR47331:SF1">
    <property type="entry name" value="GAG-LIKE PROTEIN"/>
    <property type="match status" value="1"/>
</dbReference>
<protein>
    <submittedName>
        <fullName evidence="1">DNA-directed RNA polymerase subunit beta</fullName>
    </submittedName>
</protein>
<dbReference type="PANTHER" id="PTHR47331">
    <property type="entry name" value="PHD-TYPE DOMAIN-CONTAINING PROTEIN"/>
    <property type="match status" value="1"/>
</dbReference>